<dbReference type="Pfam" id="PF06522">
    <property type="entry name" value="B12D"/>
    <property type="match status" value="1"/>
</dbReference>
<reference evidence="2" key="1">
    <citation type="submission" date="2018-02" db="EMBL/GenBank/DDBJ databases">
        <title>Rhizophora mucronata_Transcriptome.</title>
        <authorList>
            <person name="Meera S.P."/>
            <person name="Sreeshan A."/>
            <person name="Augustine A."/>
        </authorList>
    </citation>
    <scope>NUCLEOTIDE SEQUENCE</scope>
    <source>
        <tissue evidence="2">Leaf</tissue>
    </source>
</reference>
<evidence type="ECO:0000313" key="2">
    <source>
        <dbReference type="EMBL" id="MBX30683.1"/>
    </source>
</evidence>
<accession>A0A2P2MKB8</accession>
<dbReference type="EMBL" id="GGEC01050199">
    <property type="protein sequence ID" value="MBX30683.1"/>
    <property type="molecule type" value="Transcribed_RNA"/>
</dbReference>
<name>A0A2P2MKB8_RHIMU</name>
<evidence type="ECO:0000313" key="1">
    <source>
        <dbReference type="EMBL" id="MBX30680.1"/>
    </source>
</evidence>
<dbReference type="InterPro" id="IPR010530">
    <property type="entry name" value="B12D"/>
</dbReference>
<organism evidence="2">
    <name type="scientific">Rhizophora mucronata</name>
    <name type="common">Asiatic mangrove</name>
    <dbReference type="NCBI Taxonomy" id="61149"/>
    <lineage>
        <taxon>Eukaryota</taxon>
        <taxon>Viridiplantae</taxon>
        <taxon>Streptophyta</taxon>
        <taxon>Embryophyta</taxon>
        <taxon>Tracheophyta</taxon>
        <taxon>Spermatophyta</taxon>
        <taxon>Magnoliopsida</taxon>
        <taxon>eudicotyledons</taxon>
        <taxon>Gunneridae</taxon>
        <taxon>Pentapetalae</taxon>
        <taxon>rosids</taxon>
        <taxon>fabids</taxon>
        <taxon>Malpighiales</taxon>
        <taxon>Rhizophoraceae</taxon>
        <taxon>Rhizophora</taxon>
    </lineage>
</organism>
<protein>
    <submittedName>
        <fullName evidence="1">Uncharacterized protein LOC107428374</fullName>
    </submittedName>
</protein>
<sequence>MELLLSKKYLLCFCLLPWLWWVCDPMAPSALNRWLRLEEYSLFSAVGVAIGICRMQLVCNISSNSEVSFFSRALVIADSY</sequence>
<dbReference type="AlphaFoldDB" id="A0A2P2MKB8"/>
<dbReference type="EMBL" id="GGEC01050196">
    <property type="protein sequence ID" value="MBX30680.1"/>
    <property type="molecule type" value="Transcribed_RNA"/>
</dbReference>
<proteinExistence type="predicted"/>